<comment type="caution">
    <text evidence="9">The sequence shown here is derived from an EMBL/GenBank/DDBJ whole genome shotgun (WGS) entry which is preliminary data.</text>
</comment>
<keyword evidence="10" id="KW-1185">Reference proteome</keyword>
<keyword evidence="4 5" id="KW-0732">Signal</keyword>
<evidence type="ECO:0000256" key="1">
    <source>
        <dbReference type="ARBA" id="ARBA00004613"/>
    </source>
</evidence>
<evidence type="ECO:0000313" key="11">
    <source>
        <dbReference type="Proteomes" id="UP000285883"/>
    </source>
</evidence>
<evidence type="ECO:0000256" key="2">
    <source>
        <dbReference type="ARBA" id="ARBA00010400"/>
    </source>
</evidence>
<dbReference type="EMBL" id="JPWU03001037">
    <property type="protein sequence ID" value="KAG2503022.1"/>
    <property type="molecule type" value="Genomic_DNA"/>
</dbReference>
<name>A0A421GE30_9STRA</name>
<reference evidence="6" key="3">
    <citation type="submission" date="2020-06" db="EMBL/GenBank/DDBJ databases">
        <authorList>
            <person name="Studholme D.J."/>
        </authorList>
    </citation>
    <scope>NUCLEOTIDE SEQUENCE</scope>
    <source>
        <strain evidence="6">NZFS 2646</strain>
        <strain evidence="7">NZFS 3630</strain>
    </source>
</reference>
<evidence type="ECO:0000313" key="8">
    <source>
        <dbReference type="EMBL" id="RLN06034.1"/>
    </source>
</evidence>
<dbReference type="InterPro" id="IPR031825">
    <property type="entry name" value="RXLR"/>
</dbReference>
<comment type="similarity">
    <text evidence="2 5">Belongs to the RxLR effector family.</text>
</comment>
<evidence type="ECO:0000313" key="6">
    <source>
        <dbReference type="EMBL" id="KAG2502937.1"/>
    </source>
</evidence>
<organism evidence="9 10">
    <name type="scientific">Phytophthora kernoviae</name>
    <dbReference type="NCBI Taxonomy" id="325452"/>
    <lineage>
        <taxon>Eukaryota</taxon>
        <taxon>Sar</taxon>
        <taxon>Stramenopiles</taxon>
        <taxon>Oomycota</taxon>
        <taxon>Peronosporomycetes</taxon>
        <taxon>Peronosporales</taxon>
        <taxon>Peronosporaceae</taxon>
        <taxon>Phytophthora</taxon>
    </lineage>
</organism>
<dbReference type="Proteomes" id="UP000785171">
    <property type="component" value="Unassembled WGS sequence"/>
</dbReference>
<comment type="domain">
    <text evidence="5">The RxLR-dEER motif acts to carry the protein into the host cell cytoplasm through binding to cell surface phosphatidylinositol-3-phosphate.</text>
</comment>
<feature type="signal peptide" evidence="5">
    <location>
        <begin position="1"/>
        <end position="23"/>
    </location>
</feature>
<protein>
    <recommendedName>
        <fullName evidence="5">RxLR effector protein</fullName>
    </recommendedName>
</protein>
<proteinExistence type="inferred from homology"/>
<reference evidence="6" key="1">
    <citation type="journal article" date="2015" name="Genom Data">
        <title>Genome sequences of six Phytophthora species associated with forests in New Zealand.</title>
        <authorList>
            <person name="Studholme D.J."/>
            <person name="McDougal R.L."/>
            <person name="Sambles C."/>
            <person name="Hansen E."/>
            <person name="Hardy G."/>
            <person name="Grant M."/>
            <person name="Ganley R.J."/>
            <person name="Williams N.M."/>
        </authorList>
    </citation>
    <scope>NUCLEOTIDE SEQUENCE</scope>
    <source>
        <strain evidence="6">NZFS 2646</strain>
        <strain evidence="7">NZFS 3630</strain>
    </source>
</reference>
<gene>
    <name evidence="8" type="ORF">BBI17_009279</name>
    <name evidence="9" type="ORF">BBO99_00008800</name>
    <name evidence="6" type="ORF">JM16_009519</name>
    <name evidence="7" type="ORF">JM18_009680</name>
</gene>
<evidence type="ECO:0000313" key="9">
    <source>
        <dbReference type="EMBL" id="RLN74677.1"/>
    </source>
</evidence>
<feature type="chain" id="PRO_5036512785" description="RxLR effector protein" evidence="5">
    <location>
        <begin position="24"/>
        <end position="122"/>
    </location>
</feature>
<dbReference type="GO" id="GO:0005576">
    <property type="term" value="C:extracellular region"/>
    <property type="evidence" value="ECO:0007669"/>
    <property type="project" value="UniProtKB-SubCell"/>
</dbReference>
<comment type="function">
    <text evidence="5">Effector that suppresses plant defense responses during pathogen infection.</text>
</comment>
<evidence type="ECO:0000256" key="4">
    <source>
        <dbReference type="ARBA" id="ARBA00022729"/>
    </source>
</evidence>
<evidence type="ECO:0000313" key="7">
    <source>
        <dbReference type="EMBL" id="KAG2503022.1"/>
    </source>
</evidence>
<evidence type="ECO:0000313" key="10">
    <source>
        <dbReference type="Proteomes" id="UP000285624"/>
    </source>
</evidence>
<dbReference type="Proteomes" id="UP000285883">
    <property type="component" value="Unassembled WGS sequence"/>
</dbReference>
<dbReference type="EMBL" id="MAYM02002042">
    <property type="protein sequence ID" value="RLN06034.1"/>
    <property type="molecule type" value="Genomic_DNA"/>
</dbReference>
<dbReference type="EMBL" id="JPWV03000906">
    <property type="protein sequence ID" value="KAG2502937.1"/>
    <property type="molecule type" value="Genomic_DNA"/>
</dbReference>
<dbReference type="Pfam" id="PF16810">
    <property type="entry name" value="RXLR"/>
    <property type="match status" value="1"/>
</dbReference>
<keyword evidence="3 5" id="KW-0964">Secreted</keyword>
<reference evidence="10 11" key="2">
    <citation type="submission" date="2018-07" db="EMBL/GenBank/DDBJ databases">
        <title>Genome sequencing of oomycete isolates from Chile give support for New Zealand origin for Phytophthora kernoviae and make available the first Nothophytophthora sp. genome.</title>
        <authorList>
            <person name="Studholme D.J."/>
            <person name="Sanfuentes E."/>
            <person name="Panda P."/>
            <person name="Hill R."/>
            <person name="Sambles C."/>
            <person name="Grant M."/>
            <person name="Williams N.M."/>
            <person name="Mcdougal R.L."/>
        </authorList>
    </citation>
    <scope>NUCLEOTIDE SEQUENCE [LARGE SCALE GENOMIC DNA]</scope>
    <source>
        <strain evidence="8">Chile2</strain>
        <strain evidence="9">Chile4</strain>
    </source>
</reference>
<evidence type="ECO:0000256" key="5">
    <source>
        <dbReference type="RuleBase" id="RU367124"/>
    </source>
</evidence>
<sequence length="122" mass="13412">MRLTNFLFVAATALLASCEATSAAKDSTQTKLSTMTSPNAIQSIDAVNGGKRFLRTTKTENRHGQTWVKKWVGKVNGWAIAGKTPIQIKEKIQGFRSSLSLEAKDKYNLFLAAWLQLHPGGF</sequence>
<dbReference type="AlphaFoldDB" id="A0A421GE30"/>
<dbReference type="Proteomes" id="UP000792063">
    <property type="component" value="Unassembled WGS sequence"/>
</dbReference>
<dbReference type="PROSITE" id="PS51257">
    <property type="entry name" value="PROKAR_LIPOPROTEIN"/>
    <property type="match status" value="1"/>
</dbReference>
<dbReference type="Proteomes" id="UP000285624">
    <property type="component" value="Unassembled WGS sequence"/>
</dbReference>
<evidence type="ECO:0000256" key="3">
    <source>
        <dbReference type="ARBA" id="ARBA00022525"/>
    </source>
</evidence>
<dbReference type="EMBL" id="MBDN02000522">
    <property type="protein sequence ID" value="RLN74677.1"/>
    <property type="molecule type" value="Genomic_DNA"/>
</dbReference>
<accession>A0A421GE30</accession>
<comment type="subcellular location">
    <subcellularLocation>
        <location evidence="1 5">Secreted</location>
    </subcellularLocation>
</comment>